<dbReference type="OrthoDB" id="9807451at2"/>
<comment type="caution">
    <text evidence="2">The sequence shown here is derived from an EMBL/GenBank/DDBJ whole genome shotgun (WGS) entry which is preliminary data.</text>
</comment>
<proteinExistence type="predicted"/>
<dbReference type="PANTHER" id="PTHR42983:SF1">
    <property type="entry name" value="IRON-MOLYBDENUM PROTEIN"/>
    <property type="match status" value="1"/>
</dbReference>
<evidence type="ECO:0000313" key="3">
    <source>
        <dbReference type="Proteomes" id="UP000244089"/>
    </source>
</evidence>
<protein>
    <submittedName>
        <fullName evidence="2">Putative Fe-Mo cluster-binding NifX family protein</fullName>
    </submittedName>
</protein>
<dbReference type="InterPro" id="IPR036105">
    <property type="entry name" value="DiNase_FeMo-co_biosyn_sf"/>
</dbReference>
<feature type="domain" description="Dinitrogenase iron-molybdenum cofactor biosynthesis" evidence="1">
    <location>
        <begin position="14"/>
        <end position="104"/>
    </location>
</feature>
<gene>
    <name evidence="2" type="ORF">C8C76_12917</name>
</gene>
<sequence>MKLVIPAVAEGNMETEVHDNFGRATFFAFIDTETEEIDFVENTAAKKSSGAGVGAAQLCADNEADIVTAYHFGPKAFKALTAAGIEVLDLNEQKLIKEVYSDYKAGKLAEAEAGPGGHH</sequence>
<dbReference type="RefSeq" id="WP_108141571.1">
    <property type="nucleotide sequence ID" value="NZ_JBQPXQ010000039.1"/>
</dbReference>
<evidence type="ECO:0000259" key="1">
    <source>
        <dbReference type="Pfam" id="PF02579"/>
    </source>
</evidence>
<dbReference type="EMBL" id="QAXS01000029">
    <property type="protein sequence ID" value="PTV95347.1"/>
    <property type="molecule type" value="Genomic_DNA"/>
</dbReference>
<dbReference type="Gene3D" id="3.30.420.130">
    <property type="entry name" value="Dinitrogenase iron-molybdenum cofactor biosynthesis domain"/>
    <property type="match status" value="1"/>
</dbReference>
<dbReference type="InterPro" id="IPR003731">
    <property type="entry name" value="Di-Nase_FeMo-co_biosynth"/>
</dbReference>
<reference evidence="2 3" key="1">
    <citation type="submission" date="2018-04" db="EMBL/GenBank/DDBJ databases">
        <title>Subsurface microbial communities from deep shales in Ohio and West Virginia, USA.</title>
        <authorList>
            <person name="Wrighton K."/>
        </authorList>
    </citation>
    <scope>NUCLEOTIDE SEQUENCE [LARGE SCALE GENOMIC DNA]</scope>
    <source>
        <strain evidence="2 3">WC1</strain>
    </source>
</reference>
<accession>A0A2T5RHC4</accession>
<organism evidence="2 3">
    <name type="scientific">Halanaerobium saccharolyticum</name>
    <dbReference type="NCBI Taxonomy" id="43595"/>
    <lineage>
        <taxon>Bacteria</taxon>
        <taxon>Bacillati</taxon>
        <taxon>Bacillota</taxon>
        <taxon>Clostridia</taxon>
        <taxon>Halanaerobiales</taxon>
        <taxon>Halanaerobiaceae</taxon>
        <taxon>Halanaerobium</taxon>
    </lineage>
</organism>
<dbReference type="SUPFAM" id="SSF53146">
    <property type="entry name" value="Nitrogenase accessory factor-like"/>
    <property type="match status" value="1"/>
</dbReference>
<dbReference type="PANTHER" id="PTHR42983">
    <property type="entry name" value="DINITROGENASE IRON-MOLYBDENUM COFACTOR PROTEIN-RELATED"/>
    <property type="match status" value="1"/>
</dbReference>
<dbReference type="Pfam" id="PF02579">
    <property type="entry name" value="Nitro_FeMo-Co"/>
    <property type="match status" value="1"/>
</dbReference>
<dbReference type="AlphaFoldDB" id="A0A2T5RHC4"/>
<evidence type="ECO:0000313" key="2">
    <source>
        <dbReference type="EMBL" id="PTV95347.1"/>
    </source>
</evidence>
<name>A0A2T5RHC4_9FIRM</name>
<dbReference type="Proteomes" id="UP000244089">
    <property type="component" value="Unassembled WGS sequence"/>
</dbReference>